<feature type="region of interest" description="Disordered" evidence="2">
    <location>
        <begin position="1"/>
        <end position="43"/>
    </location>
</feature>
<dbReference type="OMA" id="ILERHEH"/>
<dbReference type="AlphaFoldDB" id="A0A3Q4G249"/>
<dbReference type="PROSITE" id="PS50158">
    <property type="entry name" value="ZF_CCHC"/>
    <property type="match status" value="1"/>
</dbReference>
<dbReference type="PANTHER" id="PTHR15503">
    <property type="entry name" value="LDOC1 RELATED"/>
    <property type="match status" value="1"/>
</dbReference>
<feature type="compositionally biased region" description="Pro residues" evidence="2">
    <location>
        <begin position="74"/>
        <end position="99"/>
    </location>
</feature>
<dbReference type="PANTHER" id="PTHR15503:SF22">
    <property type="entry name" value="TRANSPOSON TY3-I GAG POLYPROTEIN"/>
    <property type="match status" value="1"/>
</dbReference>
<keyword evidence="1" id="KW-0479">Metal-binding</keyword>
<evidence type="ECO:0000259" key="3">
    <source>
        <dbReference type="PROSITE" id="PS50158"/>
    </source>
</evidence>
<feature type="region of interest" description="Disordered" evidence="2">
    <location>
        <begin position="68"/>
        <end position="114"/>
    </location>
</feature>
<feature type="compositionally biased region" description="Pro residues" evidence="2">
    <location>
        <begin position="1"/>
        <end position="25"/>
    </location>
</feature>
<dbReference type="GeneTree" id="ENSGT00950000183173"/>
<dbReference type="InterPro" id="IPR036875">
    <property type="entry name" value="Znf_CCHC_sf"/>
</dbReference>
<dbReference type="InterPro" id="IPR045358">
    <property type="entry name" value="Ty3_capsid"/>
</dbReference>
<protein>
    <recommendedName>
        <fullName evidence="3">CCHC-type domain-containing protein</fullName>
    </recommendedName>
</protein>
<dbReference type="SMART" id="SM00343">
    <property type="entry name" value="ZnF_C2HC"/>
    <property type="match status" value="1"/>
</dbReference>
<reference evidence="4" key="1">
    <citation type="submission" date="2025-08" db="UniProtKB">
        <authorList>
            <consortium name="Ensembl"/>
        </authorList>
    </citation>
    <scope>IDENTIFICATION</scope>
</reference>
<dbReference type="GO" id="GO:0008270">
    <property type="term" value="F:zinc ion binding"/>
    <property type="evidence" value="ECO:0007669"/>
    <property type="project" value="UniProtKB-KW"/>
</dbReference>
<evidence type="ECO:0000256" key="1">
    <source>
        <dbReference type="PROSITE-ProRule" id="PRU00047"/>
    </source>
</evidence>
<feature type="compositionally biased region" description="Basic and acidic residues" evidence="2">
    <location>
        <begin position="295"/>
        <end position="304"/>
    </location>
</feature>
<reference evidence="4" key="2">
    <citation type="submission" date="2025-09" db="UniProtKB">
        <authorList>
            <consortium name="Ensembl"/>
        </authorList>
    </citation>
    <scope>IDENTIFICATION</scope>
</reference>
<dbReference type="Proteomes" id="UP000261580">
    <property type="component" value="Unassembled WGS sequence"/>
</dbReference>
<evidence type="ECO:0000313" key="5">
    <source>
        <dbReference type="Proteomes" id="UP000261580"/>
    </source>
</evidence>
<keyword evidence="5" id="KW-1185">Reference proteome</keyword>
<evidence type="ECO:0000256" key="2">
    <source>
        <dbReference type="SAM" id="MobiDB-lite"/>
    </source>
</evidence>
<dbReference type="Gene3D" id="4.10.60.10">
    <property type="entry name" value="Zinc finger, CCHC-type"/>
    <property type="match status" value="1"/>
</dbReference>
<dbReference type="Ensembl" id="ENSNBRT00000002391.1">
    <property type="protein sequence ID" value="ENSNBRP00000002300.1"/>
    <property type="gene ID" value="ENSNBRG00000001861.1"/>
</dbReference>
<feature type="region of interest" description="Disordered" evidence="2">
    <location>
        <begin position="269"/>
        <end position="317"/>
    </location>
</feature>
<dbReference type="GO" id="GO:0003676">
    <property type="term" value="F:nucleic acid binding"/>
    <property type="evidence" value="ECO:0007669"/>
    <property type="project" value="InterPro"/>
</dbReference>
<keyword evidence="1" id="KW-0863">Zinc-finger</keyword>
<proteinExistence type="predicted"/>
<sequence length="357" mass="39190">PGPDIPPPSAPSQLPAPEPSTPPTPASAEPPERALPSPEPFAGEFHKCAGFLTQITLQFRQLRRTYESDGHIPLPGPAIPPPSAPSQPPAPEHSTPPTPASAEPPERALPSPEPFAGECHKCAGFLTQITLQFRQLRRTYESDGAKIAFFVQLLRGQALNWAQAVLRNNPEIAYADFLSKFKSVFERGTGAEPASQRLLNLKQGRRCMADFWTMAEETGWRQPALISTLLNNVCDELKGELLMRELPKTLSEVITLCVNVDEHLRARRRTSNYSSQRPVGQVETASDGSGSSDWDADRGDEHEQPMQIGRSQISPEERARRWRTGECFYCGRKGHIAIVCPVRCVSNSFSGGSPAPL</sequence>
<accession>A0A3Q4G249</accession>
<dbReference type="SUPFAM" id="SSF57756">
    <property type="entry name" value="Retrovirus zinc finger-like domains"/>
    <property type="match status" value="1"/>
</dbReference>
<feature type="domain" description="CCHC-type" evidence="3">
    <location>
        <begin position="327"/>
        <end position="341"/>
    </location>
</feature>
<dbReference type="InterPro" id="IPR032567">
    <property type="entry name" value="RTL1-rel"/>
</dbReference>
<organism evidence="4 5">
    <name type="scientific">Neolamprologus brichardi</name>
    <name type="common">Fairy cichlid</name>
    <name type="synonym">Lamprologus brichardi</name>
    <dbReference type="NCBI Taxonomy" id="32507"/>
    <lineage>
        <taxon>Eukaryota</taxon>
        <taxon>Metazoa</taxon>
        <taxon>Chordata</taxon>
        <taxon>Craniata</taxon>
        <taxon>Vertebrata</taxon>
        <taxon>Euteleostomi</taxon>
        <taxon>Actinopterygii</taxon>
        <taxon>Neopterygii</taxon>
        <taxon>Teleostei</taxon>
        <taxon>Neoteleostei</taxon>
        <taxon>Acanthomorphata</taxon>
        <taxon>Ovalentaria</taxon>
        <taxon>Cichlomorphae</taxon>
        <taxon>Cichliformes</taxon>
        <taxon>Cichlidae</taxon>
        <taxon>African cichlids</taxon>
        <taxon>Pseudocrenilabrinae</taxon>
        <taxon>Lamprologini</taxon>
        <taxon>Neolamprologus</taxon>
    </lineage>
</organism>
<keyword evidence="1" id="KW-0862">Zinc</keyword>
<evidence type="ECO:0000313" key="4">
    <source>
        <dbReference type="Ensembl" id="ENSNBRP00000002300.1"/>
    </source>
</evidence>
<dbReference type="STRING" id="32507.ENSNBRP00000002300"/>
<name>A0A3Q4G249_NEOBR</name>
<dbReference type="InterPro" id="IPR001878">
    <property type="entry name" value="Znf_CCHC"/>
</dbReference>
<dbReference type="Pfam" id="PF19259">
    <property type="entry name" value="Ty3_capsid"/>
    <property type="match status" value="1"/>
</dbReference>